<proteinExistence type="inferred from homology"/>
<keyword evidence="9" id="KW-1185">Reference proteome</keyword>
<dbReference type="InterPro" id="IPR039425">
    <property type="entry name" value="RNA_pol_sigma-70-like"/>
</dbReference>
<evidence type="ECO:0000259" key="7">
    <source>
        <dbReference type="Pfam" id="PF08281"/>
    </source>
</evidence>
<dbReference type="RefSeq" id="WP_246277823.1">
    <property type="nucleotide sequence ID" value="NZ_BAABJB010000014.1"/>
</dbReference>
<dbReference type="InterPro" id="IPR013249">
    <property type="entry name" value="RNA_pol_sigma70_r4_t2"/>
</dbReference>
<evidence type="ECO:0000256" key="5">
    <source>
        <dbReference type="ARBA" id="ARBA00023163"/>
    </source>
</evidence>
<reference evidence="8 9" key="1">
    <citation type="submission" date="2020-03" db="EMBL/GenBank/DDBJ databases">
        <title>Whole genome shotgun sequence of Phytohabitans rumicis NBRC 108638.</title>
        <authorList>
            <person name="Komaki H."/>
            <person name="Tamura T."/>
        </authorList>
    </citation>
    <scope>NUCLEOTIDE SEQUENCE [LARGE SCALE GENOMIC DNA]</scope>
    <source>
        <strain evidence="8 9">NBRC 108638</strain>
    </source>
</reference>
<comment type="similarity">
    <text evidence="1">Belongs to the sigma-70 factor family. ECF subfamily.</text>
</comment>
<dbReference type="InterPro" id="IPR036388">
    <property type="entry name" value="WH-like_DNA-bd_sf"/>
</dbReference>
<dbReference type="EMBL" id="BLPG01000001">
    <property type="protein sequence ID" value="GFJ88852.1"/>
    <property type="molecule type" value="Genomic_DNA"/>
</dbReference>
<dbReference type="CDD" id="cd06171">
    <property type="entry name" value="Sigma70_r4"/>
    <property type="match status" value="1"/>
</dbReference>
<dbReference type="InterPro" id="IPR013324">
    <property type="entry name" value="RNA_pol_sigma_r3/r4-like"/>
</dbReference>
<evidence type="ECO:0000313" key="8">
    <source>
        <dbReference type="EMBL" id="GFJ88852.1"/>
    </source>
</evidence>
<evidence type="ECO:0000313" key="9">
    <source>
        <dbReference type="Proteomes" id="UP000482960"/>
    </source>
</evidence>
<dbReference type="InterPro" id="IPR007627">
    <property type="entry name" value="RNA_pol_sigma70_r2"/>
</dbReference>
<dbReference type="Proteomes" id="UP000482960">
    <property type="component" value="Unassembled WGS sequence"/>
</dbReference>
<dbReference type="GO" id="GO:0006352">
    <property type="term" value="P:DNA-templated transcription initiation"/>
    <property type="evidence" value="ECO:0007669"/>
    <property type="project" value="InterPro"/>
</dbReference>
<feature type="domain" description="RNA polymerase sigma factor 70 region 4 type 2" evidence="7">
    <location>
        <begin position="97"/>
        <end position="148"/>
    </location>
</feature>
<reference evidence="8 9" key="2">
    <citation type="submission" date="2020-03" db="EMBL/GenBank/DDBJ databases">
        <authorList>
            <person name="Ichikawa N."/>
            <person name="Kimura A."/>
            <person name="Kitahashi Y."/>
            <person name="Uohara A."/>
        </authorList>
    </citation>
    <scope>NUCLEOTIDE SEQUENCE [LARGE SCALE GENOMIC DNA]</scope>
    <source>
        <strain evidence="8 9">NBRC 108638</strain>
    </source>
</reference>
<keyword evidence="2" id="KW-0805">Transcription regulation</keyword>
<accession>A0A6V8KUV6</accession>
<dbReference type="SUPFAM" id="SSF88946">
    <property type="entry name" value="Sigma2 domain of RNA polymerase sigma factors"/>
    <property type="match status" value="1"/>
</dbReference>
<comment type="caution">
    <text evidence="8">The sequence shown here is derived from an EMBL/GenBank/DDBJ whole genome shotgun (WGS) entry which is preliminary data.</text>
</comment>
<dbReference type="Pfam" id="PF08281">
    <property type="entry name" value="Sigma70_r4_2"/>
    <property type="match status" value="1"/>
</dbReference>
<dbReference type="GO" id="GO:0016987">
    <property type="term" value="F:sigma factor activity"/>
    <property type="evidence" value="ECO:0007669"/>
    <property type="project" value="UniProtKB-KW"/>
</dbReference>
<dbReference type="NCBIfam" id="TIGR02937">
    <property type="entry name" value="sigma70-ECF"/>
    <property type="match status" value="1"/>
</dbReference>
<evidence type="ECO:0000259" key="6">
    <source>
        <dbReference type="Pfam" id="PF04542"/>
    </source>
</evidence>
<dbReference type="InterPro" id="IPR014284">
    <property type="entry name" value="RNA_pol_sigma-70_dom"/>
</dbReference>
<dbReference type="AlphaFoldDB" id="A0A6V8KUV6"/>
<protein>
    <submittedName>
        <fullName evidence="8">RNA polymerase sigma24 factor</fullName>
    </submittedName>
</protein>
<evidence type="ECO:0000256" key="3">
    <source>
        <dbReference type="ARBA" id="ARBA00023082"/>
    </source>
</evidence>
<keyword evidence="5" id="KW-0804">Transcription</keyword>
<dbReference type="Pfam" id="PF04542">
    <property type="entry name" value="Sigma70_r2"/>
    <property type="match status" value="1"/>
</dbReference>
<dbReference type="PANTHER" id="PTHR43133:SF50">
    <property type="entry name" value="ECF RNA POLYMERASE SIGMA FACTOR SIGM"/>
    <property type="match status" value="1"/>
</dbReference>
<keyword evidence="3" id="KW-0731">Sigma factor</keyword>
<dbReference type="Gene3D" id="1.10.1740.10">
    <property type="match status" value="1"/>
</dbReference>
<evidence type="ECO:0000256" key="1">
    <source>
        <dbReference type="ARBA" id="ARBA00010641"/>
    </source>
</evidence>
<feature type="domain" description="RNA polymerase sigma-70 region 2" evidence="6">
    <location>
        <begin position="8"/>
        <end position="70"/>
    </location>
</feature>
<dbReference type="Gene3D" id="1.10.10.10">
    <property type="entry name" value="Winged helix-like DNA-binding domain superfamily/Winged helix DNA-binding domain"/>
    <property type="match status" value="1"/>
</dbReference>
<name>A0A6V8KUV6_9ACTN</name>
<organism evidence="8 9">
    <name type="scientific">Phytohabitans rumicis</name>
    <dbReference type="NCBI Taxonomy" id="1076125"/>
    <lineage>
        <taxon>Bacteria</taxon>
        <taxon>Bacillati</taxon>
        <taxon>Actinomycetota</taxon>
        <taxon>Actinomycetes</taxon>
        <taxon>Micromonosporales</taxon>
        <taxon>Micromonosporaceae</taxon>
    </lineage>
</organism>
<dbReference type="InterPro" id="IPR013325">
    <property type="entry name" value="RNA_pol_sigma_r2"/>
</dbReference>
<evidence type="ECO:0000256" key="2">
    <source>
        <dbReference type="ARBA" id="ARBA00023015"/>
    </source>
</evidence>
<evidence type="ECO:0000256" key="4">
    <source>
        <dbReference type="ARBA" id="ARBA00023125"/>
    </source>
</evidence>
<dbReference type="PANTHER" id="PTHR43133">
    <property type="entry name" value="RNA POLYMERASE ECF-TYPE SIGMA FACTO"/>
    <property type="match status" value="1"/>
</dbReference>
<sequence length="165" mass="18507">MNDFEAFYRSRYGPLAAQLYAYLGDAAEAEDVVQEAFLRAWQRWDAVSGYEDPIAWVRKVAWNLAASRWRHLLMAARVRLRLLGRADAEPVRPDHVALVAGLQRIPDRHRRALVLHYIADLPVAEVAAQLDVPKGTVLSWLHRGRQELAAHLGPAHQSSVESGAA</sequence>
<dbReference type="GO" id="GO:0003677">
    <property type="term" value="F:DNA binding"/>
    <property type="evidence" value="ECO:0007669"/>
    <property type="project" value="UniProtKB-KW"/>
</dbReference>
<gene>
    <name evidence="8" type="ORF">Prum_024940</name>
</gene>
<dbReference type="SUPFAM" id="SSF88659">
    <property type="entry name" value="Sigma3 and sigma4 domains of RNA polymerase sigma factors"/>
    <property type="match status" value="1"/>
</dbReference>
<keyword evidence="4" id="KW-0238">DNA-binding</keyword>